<protein>
    <submittedName>
        <fullName evidence="2">Uncharacterized protein</fullName>
    </submittedName>
</protein>
<dbReference type="OrthoDB" id="5816387at2759"/>
<feature type="chain" id="PRO_5027706407" evidence="1">
    <location>
        <begin position="16"/>
        <end position="150"/>
    </location>
</feature>
<name>A0A6V7W7H5_MELEN</name>
<keyword evidence="1" id="KW-0732">Signal</keyword>
<evidence type="ECO:0000313" key="2">
    <source>
        <dbReference type="EMBL" id="CAD2183135.1"/>
    </source>
</evidence>
<dbReference type="PANTHER" id="PTHR37973">
    <property type="entry name" value="CHONDROITIN PROTEOGLYCAN 3"/>
    <property type="match status" value="1"/>
</dbReference>
<sequence>MNSIIFFILFNTILTKFYVHPSSLDHSNLARALNNDRGKKCDKHQFCASDADCYGGKCFGVHVGRCMCQCVKNRRCSLDLHCGLLQNACDLKTGRCKCENAYKMLGFSSMKEAYSNFCFKKSCTKFNENVECHGMACGAGSVGADKEESV</sequence>
<comment type="caution">
    <text evidence="2">The sequence shown here is derived from an EMBL/GenBank/DDBJ whole genome shotgun (WGS) entry which is preliminary data.</text>
</comment>
<organism evidence="2 3">
    <name type="scientific">Meloidogyne enterolobii</name>
    <name type="common">Root-knot nematode worm</name>
    <name type="synonym">Meloidogyne mayaguensis</name>
    <dbReference type="NCBI Taxonomy" id="390850"/>
    <lineage>
        <taxon>Eukaryota</taxon>
        <taxon>Metazoa</taxon>
        <taxon>Ecdysozoa</taxon>
        <taxon>Nematoda</taxon>
        <taxon>Chromadorea</taxon>
        <taxon>Rhabditida</taxon>
        <taxon>Tylenchina</taxon>
        <taxon>Tylenchomorpha</taxon>
        <taxon>Tylenchoidea</taxon>
        <taxon>Meloidogynidae</taxon>
        <taxon>Meloidogyninae</taxon>
        <taxon>Meloidogyne</taxon>
    </lineage>
</organism>
<proteinExistence type="predicted"/>
<gene>
    <name evidence="2" type="ORF">MENT_LOCUS35405</name>
</gene>
<dbReference type="Proteomes" id="UP000580250">
    <property type="component" value="Unassembled WGS sequence"/>
</dbReference>
<dbReference type="PANTHER" id="PTHR37973:SF1">
    <property type="entry name" value="DICKKOPF_N DOMAIN-CONTAINING PROTEIN"/>
    <property type="match status" value="1"/>
</dbReference>
<evidence type="ECO:0000313" key="3">
    <source>
        <dbReference type="Proteomes" id="UP000580250"/>
    </source>
</evidence>
<accession>A0A6V7W7H5</accession>
<dbReference type="EMBL" id="CAJEWN010000458">
    <property type="protein sequence ID" value="CAD2183135.1"/>
    <property type="molecule type" value="Genomic_DNA"/>
</dbReference>
<evidence type="ECO:0000256" key="1">
    <source>
        <dbReference type="SAM" id="SignalP"/>
    </source>
</evidence>
<feature type="signal peptide" evidence="1">
    <location>
        <begin position="1"/>
        <end position="15"/>
    </location>
</feature>
<dbReference type="AlphaFoldDB" id="A0A6V7W7H5"/>
<reference evidence="2 3" key="1">
    <citation type="submission" date="2020-08" db="EMBL/GenBank/DDBJ databases">
        <authorList>
            <person name="Koutsovoulos G."/>
            <person name="Danchin GJ E."/>
        </authorList>
    </citation>
    <scope>NUCLEOTIDE SEQUENCE [LARGE SCALE GENOMIC DNA]</scope>
</reference>
<dbReference type="InterPro" id="IPR039260">
    <property type="entry name" value="Cpg-3"/>
</dbReference>